<sequence length="147" mass="17445">MVVFKFQDEVSEPIKGRSYVYDLHYHLVWVTKYREKAFNSDEIINALKNKLLEIADENEITIEAMEIMPNHVHLLVSAKPKMSVTIMVKKLKGITGKWLFQAFPREMKQHFWQGHIWSHSYYVGSVGQTTESIIRRYIETQKERPFK</sequence>
<organism evidence="2 3">
    <name type="scientific">Limosilactobacillus mucosae</name>
    <name type="common">Lactobacillus mucosae</name>
    <dbReference type="NCBI Taxonomy" id="97478"/>
    <lineage>
        <taxon>Bacteria</taxon>
        <taxon>Bacillati</taxon>
        <taxon>Bacillota</taxon>
        <taxon>Bacilli</taxon>
        <taxon>Lactobacillales</taxon>
        <taxon>Lactobacillaceae</taxon>
        <taxon>Limosilactobacillus</taxon>
    </lineage>
</organism>
<dbReference type="NCBIfam" id="NF033573">
    <property type="entry name" value="transpos_IS200"/>
    <property type="match status" value="1"/>
</dbReference>
<dbReference type="InterPro" id="IPR002686">
    <property type="entry name" value="Transposase_17"/>
</dbReference>
<reference evidence="2" key="1">
    <citation type="submission" date="2023-01" db="EMBL/GenBank/DDBJ databases">
        <title>Genome analysis of 13 Lactobacillus isolated from gut of wild boar.</title>
        <authorList>
            <person name="Papp P."/>
            <person name="Libisch B."/>
            <person name="Nagy T."/>
            <person name="Olasz F."/>
        </authorList>
    </citation>
    <scope>NUCLEOTIDE SEQUENCE</scope>
    <source>
        <strain evidence="2">F146</strain>
    </source>
</reference>
<dbReference type="SMART" id="SM01321">
    <property type="entry name" value="Y1_Tnp"/>
    <property type="match status" value="1"/>
</dbReference>
<gene>
    <name evidence="2" type="primary">tnpA</name>
    <name evidence="2" type="ORF">PO250_07360</name>
</gene>
<evidence type="ECO:0000313" key="2">
    <source>
        <dbReference type="EMBL" id="MDC2830112.1"/>
    </source>
</evidence>
<dbReference type="PANTHER" id="PTHR33360">
    <property type="entry name" value="TRANSPOSASE FOR INSERTION SEQUENCE ELEMENT IS200"/>
    <property type="match status" value="1"/>
</dbReference>
<dbReference type="SUPFAM" id="SSF143422">
    <property type="entry name" value="Transposase IS200-like"/>
    <property type="match status" value="1"/>
</dbReference>
<name>A0AAJ1M9A0_LIMMU</name>
<dbReference type="Proteomes" id="UP001220670">
    <property type="component" value="Unassembled WGS sequence"/>
</dbReference>
<accession>A0AAJ1M9A0</accession>
<dbReference type="PANTHER" id="PTHR33360:SF2">
    <property type="entry name" value="TRANSPOSASE FOR INSERTION SEQUENCE ELEMENT IS200"/>
    <property type="match status" value="1"/>
</dbReference>
<dbReference type="EMBL" id="JAQONE010000023">
    <property type="protein sequence ID" value="MDC2830112.1"/>
    <property type="molecule type" value="Genomic_DNA"/>
</dbReference>
<proteinExistence type="predicted"/>
<dbReference type="Gene3D" id="3.30.70.1290">
    <property type="entry name" value="Transposase IS200-like"/>
    <property type="match status" value="1"/>
</dbReference>
<dbReference type="AlphaFoldDB" id="A0AAJ1M9A0"/>
<dbReference type="InterPro" id="IPR036515">
    <property type="entry name" value="Transposase_17_sf"/>
</dbReference>
<comment type="caution">
    <text evidence="2">The sequence shown here is derived from an EMBL/GenBank/DDBJ whole genome shotgun (WGS) entry which is preliminary data.</text>
</comment>
<dbReference type="GO" id="GO:0003677">
    <property type="term" value="F:DNA binding"/>
    <property type="evidence" value="ECO:0007669"/>
    <property type="project" value="InterPro"/>
</dbReference>
<feature type="domain" description="Transposase IS200-like" evidence="1">
    <location>
        <begin position="20"/>
        <end position="141"/>
    </location>
</feature>
<dbReference type="GO" id="GO:0004803">
    <property type="term" value="F:transposase activity"/>
    <property type="evidence" value="ECO:0007669"/>
    <property type="project" value="InterPro"/>
</dbReference>
<dbReference type="Pfam" id="PF01797">
    <property type="entry name" value="Y1_Tnp"/>
    <property type="match status" value="1"/>
</dbReference>
<dbReference type="RefSeq" id="WP_272209208.1">
    <property type="nucleotide sequence ID" value="NZ_JAQOMV010000031.1"/>
</dbReference>
<evidence type="ECO:0000259" key="1">
    <source>
        <dbReference type="SMART" id="SM01321"/>
    </source>
</evidence>
<protein>
    <submittedName>
        <fullName evidence="2">IS200/IS605 family transposase</fullName>
    </submittedName>
</protein>
<evidence type="ECO:0000313" key="3">
    <source>
        <dbReference type="Proteomes" id="UP001220670"/>
    </source>
</evidence>
<dbReference type="GO" id="GO:0006313">
    <property type="term" value="P:DNA transposition"/>
    <property type="evidence" value="ECO:0007669"/>
    <property type="project" value="InterPro"/>
</dbReference>